<dbReference type="GO" id="GO:0031416">
    <property type="term" value="C:NatB complex"/>
    <property type="evidence" value="ECO:0007669"/>
    <property type="project" value="TreeGrafter"/>
</dbReference>
<evidence type="ECO:0000313" key="4">
    <source>
        <dbReference type="Proteomes" id="UP000663850"/>
    </source>
</evidence>
<dbReference type="AlphaFoldDB" id="A0A8H3HKW5"/>
<evidence type="ECO:0000256" key="2">
    <source>
        <dbReference type="SAM" id="MobiDB-lite"/>
    </source>
</evidence>
<feature type="region of interest" description="Disordered" evidence="2">
    <location>
        <begin position="781"/>
        <end position="801"/>
    </location>
</feature>
<dbReference type="InterPro" id="IPR019183">
    <property type="entry name" value="NAA25_NatB_aux_su"/>
</dbReference>
<organism evidence="3 4">
    <name type="scientific">Rhizoctonia solani</name>
    <dbReference type="NCBI Taxonomy" id="456999"/>
    <lineage>
        <taxon>Eukaryota</taxon>
        <taxon>Fungi</taxon>
        <taxon>Dikarya</taxon>
        <taxon>Basidiomycota</taxon>
        <taxon>Agaricomycotina</taxon>
        <taxon>Agaricomycetes</taxon>
        <taxon>Cantharellales</taxon>
        <taxon>Ceratobasidiaceae</taxon>
        <taxon>Rhizoctonia</taxon>
    </lineage>
</organism>
<name>A0A8H3HKW5_9AGAM</name>
<gene>
    <name evidence="3" type="ORF">RDB_LOCUS123315</name>
</gene>
<accession>A0A8H3HKW5</accession>
<dbReference type="PANTHER" id="PTHR22767">
    <property type="entry name" value="N-TERMINAL ACETYLTRANSFERASE-RELATED"/>
    <property type="match status" value="1"/>
</dbReference>
<reference evidence="3" key="1">
    <citation type="submission" date="2021-01" db="EMBL/GenBank/DDBJ databases">
        <authorList>
            <person name="Kaushik A."/>
        </authorList>
    </citation>
    <scope>NUCLEOTIDE SEQUENCE</scope>
    <source>
        <strain evidence="3">Type strain: AG8-Rh-89/</strain>
    </source>
</reference>
<dbReference type="Pfam" id="PF09797">
    <property type="entry name" value="NatB_MDM20"/>
    <property type="match status" value="1"/>
</dbReference>
<dbReference type="SUPFAM" id="SSF48452">
    <property type="entry name" value="TPR-like"/>
    <property type="match status" value="1"/>
</dbReference>
<dbReference type="EMBL" id="CAJMWZ010006619">
    <property type="protein sequence ID" value="CAE6525465.1"/>
    <property type="molecule type" value="Genomic_DNA"/>
</dbReference>
<dbReference type="Proteomes" id="UP000663850">
    <property type="component" value="Unassembled WGS sequence"/>
</dbReference>
<protein>
    <recommendedName>
        <fullName evidence="5">Actin cytoskeleton organization protein</fullName>
    </recommendedName>
</protein>
<comment type="caution">
    <text evidence="3">The sequence shown here is derived from an EMBL/GenBank/DDBJ whole genome shotgun (WGS) entry which is preliminary data.</text>
</comment>
<evidence type="ECO:0000313" key="3">
    <source>
        <dbReference type="EMBL" id="CAE6525465.1"/>
    </source>
</evidence>
<sequence length="954" mass="105562">MADRKLQPIYEALDSANPKSALTLCNKALKKQPDSVLIKSLKALALIRAGKLEECIVLAEQLVASKPTDENVLSTLSHVLRALDRPQDVVNLYDDAYKQYPKNEELGCQAFIAMAKMGSWKTAQETARRLSRTFPGSGPEIRYVFWGITSLMMQARAPDTPRKMKSTLLGLALSMIEALPKPGAAASSDKVWLHMSIIIDLGKLEKEDGVTGPEKSINRFNAALELIVKSEQVVQTSLVCEELRREAMMLAERYVEEREICKTRLEASDRNYVQFGSLIETTLAIIKKQQAGQTPIPAPLPDGETESNPIPSSEELYAETVDIFTKISEKEGADERAAPLALIQLEIDRRKDGIKLDSVAPDALCTCLTKYFEKISSKACCFDDLLDAIATLPEDGPELGKWIEFLEGRTEDLTNVNGLRRAINVAKMLRTGRPTVDKISPEDEMTLARKYLKAYLDAGPTCENYPETEQQPRDDFAILAASAIISAYIGSGKPSYLSQAIVILEYALSKSPHNSRFRILLVRIYRLIGAPTLAHDHYKGLRIKQTQHDTLSHLVLARASTFCLAGNSELVGECIESSQIYTANVQETPELVAPGNSELVGECIESSQIYTANVQETPELVARAFLGEKFAQIPNFVEFEEKLECSLQRDLTKMEHTRMRLGFEAQAVESLVLELQDLQLTIVRAHHDNRDTSVIPNYQPRGQNIVDQTSMGPSPGLSWLNVFLQIYIRALEDSLGPAHFTGREYNFDDESELTPLEVEFRKFADNLNEWLVIRELPKADKAAPGQDGAEKSNGGSEAKTSADVPALAAGVIDYFEGLYKKFSESSKDETKLPWESLHIAGLAQEALVLFEIQSAQFKVPTTGKAKKDPVTQGIKGIRPRASKALKDLAAAMVAVGEEADSEAKQKSFVEDCKELEEFAGHKTQELLNNVAKSVTGARKSVFEGWGKGMLRSLV</sequence>
<evidence type="ECO:0008006" key="5">
    <source>
        <dbReference type="Google" id="ProtNLM"/>
    </source>
</evidence>
<evidence type="ECO:0000256" key="1">
    <source>
        <dbReference type="ARBA" id="ARBA00006298"/>
    </source>
</evidence>
<dbReference type="PANTHER" id="PTHR22767:SF3">
    <property type="entry name" value="N-ALPHA-ACETYLTRANSFERASE 25, NATB AUXILIARY SUBUNIT"/>
    <property type="match status" value="1"/>
</dbReference>
<comment type="similarity">
    <text evidence="1">Belongs to the MDM20/NAA25 family.</text>
</comment>
<proteinExistence type="inferred from homology"/>
<dbReference type="InterPro" id="IPR011990">
    <property type="entry name" value="TPR-like_helical_dom_sf"/>
</dbReference>
<dbReference type="Gene3D" id="1.25.40.1040">
    <property type="match status" value="1"/>
</dbReference>